<name>A0A9P7VFV2_9AGAR</name>
<proteinExistence type="predicted"/>
<comment type="caution">
    <text evidence="4">The sequence shown here is derived from an EMBL/GenBank/DDBJ whole genome shotgun (WGS) entry which is preliminary data.</text>
</comment>
<evidence type="ECO:0000313" key="5">
    <source>
        <dbReference type="Proteomes" id="UP000812287"/>
    </source>
</evidence>
<dbReference type="Proteomes" id="UP000812287">
    <property type="component" value="Unassembled WGS sequence"/>
</dbReference>
<keyword evidence="5" id="KW-1185">Reference proteome</keyword>
<dbReference type="EMBL" id="MU250583">
    <property type="protein sequence ID" value="KAG7439804.1"/>
    <property type="molecule type" value="Genomic_DNA"/>
</dbReference>
<sequence>MDPMSEFSILSQHENDSKRHGVSAARIENCDQYIWLFFVHLLLISLSYIKTR</sequence>
<dbReference type="EMBL" id="MU250583">
    <property type="protein sequence ID" value="KAG7439812.1"/>
    <property type="molecule type" value="Genomic_DNA"/>
</dbReference>
<evidence type="ECO:0000256" key="2">
    <source>
        <dbReference type="SAM" id="Phobius"/>
    </source>
</evidence>
<gene>
    <name evidence="3" type="ORF">BT62DRAFT_938595</name>
    <name evidence="4" type="ORF">BT62DRAFT_938603</name>
</gene>
<evidence type="ECO:0000256" key="1">
    <source>
        <dbReference type="SAM" id="MobiDB-lite"/>
    </source>
</evidence>
<feature type="region of interest" description="Disordered" evidence="1">
    <location>
        <begin position="1"/>
        <end position="21"/>
    </location>
</feature>
<keyword evidence="2" id="KW-1133">Transmembrane helix</keyword>
<organism evidence="4 5">
    <name type="scientific">Guyanagaster necrorhizus</name>
    <dbReference type="NCBI Taxonomy" id="856835"/>
    <lineage>
        <taxon>Eukaryota</taxon>
        <taxon>Fungi</taxon>
        <taxon>Dikarya</taxon>
        <taxon>Basidiomycota</taxon>
        <taxon>Agaricomycotina</taxon>
        <taxon>Agaricomycetes</taxon>
        <taxon>Agaricomycetidae</taxon>
        <taxon>Agaricales</taxon>
        <taxon>Marasmiineae</taxon>
        <taxon>Physalacriaceae</taxon>
        <taxon>Guyanagaster</taxon>
    </lineage>
</organism>
<evidence type="ECO:0000313" key="4">
    <source>
        <dbReference type="EMBL" id="KAG7439812.1"/>
    </source>
</evidence>
<keyword evidence="2" id="KW-0472">Membrane</keyword>
<feature type="transmembrane region" description="Helical" evidence="2">
    <location>
        <begin position="32"/>
        <end position="49"/>
    </location>
</feature>
<protein>
    <submittedName>
        <fullName evidence="4">Uncharacterized protein</fullName>
    </submittedName>
</protein>
<keyword evidence="2" id="KW-0812">Transmembrane</keyword>
<dbReference type="RefSeq" id="XP_043033304.1">
    <property type="nucleotide sequence ID" value="XM_043187567.1"/>
</dbReference>
<evidence type="ECO:0000313" key="3">
    <source>
        <dbReference type="EMBL" id="KAG7439804.1"/>
    </source>
</evidence>
<dbReference type="AlphaFoldDB" id="A0A9P7VFV2"/>
<accession>A0A9P7VFV2</accession>
<reference evidence="4" key="1">
    <citation type="submission" date="2020-11" db="EMBL/GenBank/DDBJ databases">
        <title>Adaptations for nitrogen fixation in a non-lichenized fungal sporocarp promotes dispersal by wood-feeding termites.</title>
        <authorList>
            <consortium name="DOE Joint Genome Institute"/>
            <person name="Koch R.A."/>
            <person name="Yoon G."/>
            <person name="Arayal U."/>
            <person name="Lail K."/>
            <person name="Amirebrahimi M."/>
            <person name="Labutti K."/>
            <person name="Lipzen A."/>
            <person name="Riley R."/>
            <person name="Barry K."/>
            <person name="Henrissat B."/>
            <person name="Grigoriev I.V."/>
            <person name="Herr J.R."/>
            <person name="Aime M.C."/>
        </authorList>
    </citation>
    <scope>NUCLEOTIDE SEQUENCE</scope>
    <source>
        <strain evidence="4">MCA 3950</strain>
    </source>
</reference>
<dbReference type="GeneID" id="66109864"/>